<proteinExistence type="predicted"/>
<feature type="transmembrane region" description="Helical" evidence="1">
    <location>
        <begin position="7"/>
        <end position="28"/>
    </location>
</feature>
<keyword evidence="1" id="KW-0472">Membrane</keyword>
<evidence type="ECO:0000313" key="3">
    <source>
        <dbReference type="Proteomes" id="UP001396334"/>
    </source>
</evidence>
<comment type="caution">
    <text evidence="2">The sequence shown here is derived from an EMBL/GenBank/DDBJ whole genome shotgun (WGS) entry which is preliminary data.</text>
</comment>
<dbReference type="Proteomes" id="UP001396334">
    <property type="component" value="Unassembled WGS sequence"/>
</dbReference>
<dbReference type="InterPro" id="IPR000999">
    <property type="entry name" value="RNase_III_dom"/>
</dbReference>
<sequence>MDGVKGLCIIVMFHGVGAWVSISFTLMVRGNLPDSFLLQPPEDALFAHPRLFRACVPPGMHQFRGNIWDYDCKPQVMQTLGYTLAVKDRIPEITEARNIELGLGLQVCFMHPSKYKFEHPRFCFERLEYVGQKIQTPPDDGCMLMNKFCGRYLREKYLHRFIIYSEQVQDAYEHNRRLRNPATTAVNQALHGLSYTVYGKPDVRRLMFELFDFEQIQLKAV</sequence>
<name>A0ABR2RIY0_9ROSI</name>
<reference evidence="2 3" key="1">
    <citation type="journal article" date="2024" name="G3 (Bethesda)">
        <title>Genome assembly of Hibiscus sabdariffa L. provides insights into metabolisms of medicinal natural products.</title>
        <authorList>
            <person name="Kim T."/>
        </authorList>
    </citation>
    <scope>NUCLEOTIDE SEQUENCE [LARGE SCALE GENOMIC DNA]</scope>
    <source>
        <strain evidence="2">TK-2024</strain>
        <tissue evidence="2">Old leaves</tissue>
    </source>
</reference>
<evidence type="ECO:0000256" key="1">
    <source>
        <dbReference type="SAM" id="Phobius"/>
    </source>
</evidence>
<protein>
    <submittedName>
        <fullName evidence="2">Uncharacterized protein</fullName>
    </submittedName>
</protein>
<dbReference type="SUPFAM" id="SSF69065">
    <property type="entry name" value="RNase III domain-like"/>
    <property type="match status" value="1"/>
</dbReference>
<dbReference type="InterPro" id="IPR036389">
    <property type="entry name" value="RNase_III_sf"/>
</dbReference>
<evidence type="ECO:0000313" key="2">
    <source>
        <dbReference type="EMBL" id="KAK9012910.1"/>
    </source>
</evidence>
<organism evidence="2 3">
    <name type="scientific">Hibiscus sabdariffa</name>
    <name type="common">roselle</name>
    <dbReference type="NCBI Taxonomy" id="183260"/>
    <lineage>
        <taxon>Eukaryota</taxon>
        <taxon>Viridiplantae</taxon>
        <taxon>Streptophyta</taxon>
        <taxon>Embryophyta</taxon>
        <taxon>Tracheophyta</taxon>
        <taxon>Spermatophyta</taxon>
        <taxon>Magnoliopsida</taxon>
        <taxon>eudicotyledons</taxon>
        <taxon>Gunneridae</taxon>
        <taxon>Pentapetalae</taxon>
        <taxon>rosids</taxon>
        <taxon>malvids</taxon>
        <taxon>Malvales</taxon>
        <taxon>Malvaceae</taxon>
        <taxon>Malvoideae</taxon>
        <taxon>Hibiscus</taxon>
    </lineage>
</organism>
<dbReference type="CDD" id="cd00593">
    <property type="entry name" value="RIBOc"/>
    <property type="match status" value="1"/>
</dbReference>
<keyword evidence="1" id="KW-1133">Transmembrane helix</keyword>
<accession>A0ABR2RIY0</accession>
<keyword evidence="1" id="KW-0812">Transmembrane</keyword>
<dbReference type="EMBL" id="JBBPBN010000022">
    <property type="protein sequence ID" value="KAK9012910.1"/>
    <property type="molecule type" value="Genomic_DNA"/>
</dbReference>
<keyword evidence="3" id="KW-1185">Reference proteome</keyword>
<gene>
    <name evidence="2" type="ORF">V6N11_040940</name>
</gene>